<feature type="chain" id="PRO_5040792353" evidence="1">
    <location>
        <begin position="24"/>
        <end position="183"/>
    </location>
</feature>
<protein>
    <submittedName>
        <fullName evidence="2">Uncharacterized protein</fullName>
    </submittedName>
</protein>
<comment type="caution">
    <text evidence="2">The sequence shown here is derived from an EMBL/GenBank/DDBJ whole genome shotgun (WGS) entry which is preliminary data.</text>
</comment>
<accession>A0A9W9S1N7</accession>
<reference evidence="2" key="1">
    <citation type="submission" date="2022-11" db="EMBL/GenBank/DDBJ databases">
        <authorList>
            <person name="Petersen C."/>
        </authorList>
    </citation>
    <scope>NUCLEOTIDE SEQUENCE</scope>
    <source>
        <strain evidence="2">IBT 29864</strain>
    </source>
</reference>
<proteinExistence type="predicted"/>
<dbReference type="AlphaFoldDB" id="A0A9W9S1N7"/>
<name>A0A9W9S1N7_9EURO</name>
<dbReference type="Proteomes" id="UP001147782">
    <property type="component" value="Unassembled WGS sequence"/>
</dbReference>
<keyword evidence="1" id="KW-0732">Signal</keyword>
<sequence length="183" mass="20283">MKFTILFHALIVAILGHLAFASAIERSSGLTARGDTNGTVSTPYGDVVSSFLPDGKNKIEFFTDGVLEVTALERADGARDKDSRDQKGVTFYDVDGKEINIDDLNEDDDSLEKRVSKWKLAIKFAKLIAKYGKKAWTYIYCVGTAPFWRCGDEFLDCASAGRAPWNCYEGGLCIGMKVYKHCK</sequence>
<evidence type="ECO:0000256" key="1">
    <source>
        <dbReference type="SAM" id="SignalP"/>
    </source>
</evidence>
<dbReference type="GeneID" id="81440847"/>
<evidence type="ECO:0000313" key="3">
    <source>
        <dbReference type="Proteomes" id="UP001147782"/>
    </source>
</evidence>
<gene>
    <name evidence="2" type="ORF">N7496_008749</name>
</gene>
<evidence type="ECO:0000313" key="2">
    <source>
        <dbReference type="EMBL" id="KAJ5368989.1"/>
    </source>
</evidence>
<feature type="signal peptide" evidence="1">
    <location>
        <begin position="1"/>
        <end position="23"/>
    </location>
</feature>
<keyword evidence="3" id="KW-1185">Reference proteome</keyword>
<dbReference type="RefSeq" id="XP_056553731.1">
    <property type="nucleotide sequence ID" value="XM_056701668.1"/>
</dbReference>
<dbReference type="OrthoDB" id="6503935at2759"/>
<organism evidence="2 3">
    <name type="scientific">Penicillium cataractarum</name>
    <dbReference type="NCBI Taxonomy" id="2100454"/>
    <lineage>
        <taxon>Eukaryota</taxon>
        <taxon>Fungi</taxon>
        <taxon>Dikarya</taxon>
        <taxon>Ascomycota</taxon>
        <taxon>Pezizomycotina</taxon>
        <taxon>Eurotiomycetes</taxon>
        <taxon>Eurotiomycetidae</taxon>
        <taxon>Eurotiales</taxon>
        <taxon>Aspergillaceae</taxon>
        <taxon>Penicillium</taxon>
    </lineage>
</organism>
<reference evidence="2" key="2">
    <citation type="journal article" date="2023" name="IMA Fungus">
        <title>Comparative genomic study of the Penicillium genus elucidates a diverse pangenome and 15 lateral gene transfer events.</title>
        <authorList>
            <person name="Petersen C."/>
            <person name="Sorensen T."/>
            <person name="Nielsen M.R."/>
            <person name="Sondergaard T.E."/>
            <person name="Sorensen J.L."/>
            <person name="Fitzpatrick D.A."/>
            <person name="Frisvad J.C."/>
            <person name="Nielsen K.L."/>
        </authorList>
    </citation>
    <scope>NUCLEOTIDE SEQUENCE</scope>
    <source>
        <strain evidence="2">IBT 29864</strain>
    </source>
</reference>
<dbReference type="EMBL" id="JAPZBS010000007">
    <property type="protein sequence ID" value="KAJ5368989.1"/>
    <property type="molecule type" value="Genomic_DNA"/>
</dbReference>